<dbReference type="SMART" id="SM00173">
    <property type="entry name" value="RAS"/>
    <property type="match status" value="1"/>
</dbReference>
<keyword evidence="10" id="KW-1185">Reference proteome</keyword>
<dbReference type="PROSITE" id="PS51421">
    <property type="entry name" value="RAS"/>
    <property type="match status" value="1"/>
</dbReference>
<dbReference type="InterPro" id="IPR042227">
    <property type="entry name" value="KBRS"/>
</dbReference>
<dbReference type="Proteomes" id="UP001356427">
    <property type="component" value="Unassembled WGS sequence"/>
</dbReference>
<dbReference type="EMBL" id="JAGTTL010000015">
    <property type="protein sequence ID" value="KAK6311588.1"/>
    <property type="molecule type" value="Genomic_DNA"/>
</dbReference>
<dbReference type="Gene3D" id="3.40.50.300">
    <property type="entry name" value="P-loop containing nucleotide triphosphate hydrolases"/>
    <property type="match status" value="1"/>
</dbReference>
<dbReference type="InterPro" id="IPR005225">
    <property type="entry name" value="Small_GTP-bd"/>
</dbReference>
<dbReference type="SUPFAM" id="SSF52540">
    <property type="entry name" value="P-loop containing nucleoside triphosphate hydrolases"/>
    <property type="match status" value="1"/>
</dbReference>
<keyword evidence="4" id="KW-0547">Nucleotide-binding</keyword>
<dbReference type="SMART" id="SM00175">
    <property type="entry name" value="RAB"/>
    <property type="match status" value="1"/>
</dbReference>
<feature type="region of interest" description="Disordered" evidence="8">
    <location>
        <begin position="272"/>
        <end position="297"/>
    </location>
</feature>
<evidence type="ECO:0000256" key="5">
    <source>
        <dbReference type="ARBA" id="ARBA00023134"/>
    </source>
</evidence>
<evidence type="ECO:0000256" key="4">
    <source>
        <dbReference type="ARBA" id="ARBA00022741"/>
    </source>
</evidence>
<dbReference type="InterPro" id="IPR001806">
    <property type="entry name" value="Small_GTPase"/>
</dbReference>
<dbReference type="GO" id="GO:0003924">
    <property type="term" value="F:GTPase activity"/>
    <property type="evidence" value="ECO:0007669"/>
    <property type="project" value="InterPro"/>
</dbReference>
<dbReference type="GO" id="GO:0005737">
    <property type="term" value="C:cytoplasm"/>
    <property type="evidence" value="ECO:0007669"/>
    <property type="project" value="UniProtKB-SubCell"/>
</dbReference>
<reference evidence="9 10" key="1">
    <citation type="submission" date="2021-04" db="EMBL/GenBank/DDBJ databases">
        <authorList>
            <person name="De Guttry C."/>
            <person name="Zahm M."/>
            <person name="Klopp C."/>
            <person name="Cabau C."/>
            <person name="Louis A."/>
            <person name="Berthelot C."/>
            <person name="Parey E."/>
            <person name="Roest Crollius H."/>
            <person name="Montfort J."/>
            <person name="Robinson-Rechavi M."/>
            <person name="Bucao C."/>
            <person name="Bouchez O."/>
            <person name="Gislard M."/>
            <person name="Lluch J."/>
            <person name="Milhes M."/>
            <person name="Lampietro C."/>
            <person name="Lopez Roques C."/>
            <person name="Donnadieu C."/>
            <person name="Braasch I."/>
            <person name="Desvignes T."/>
            <person name="Postlethwait J."/>
            <person name="Bobe J."/>
            <person name="Wedekind C."/>
            <person name="Guiguen Y."/>
        </authorList>
    </citation>
    <scope>NUCLEOTIDE SEQUENCE [LARGE SCALE GENOMIC DNA]</scope>
    <source>
        <strain evidence="9">Cs_M1</strain>
        <tissue evidence="9">Blood</tissue>
    </source>
</reference>
<dbReference type="GO" id="GO:0043124">
    <property type="term" value="P:negative regulation of canonical NF-kappaB signal transduction"/>
    <property type="evidence" value="ECO:0007669"/>
    <property type="project" value="InterPro"/>
</dbReference>
<dbReference type="GO" id="GO:0032794">
    <property type="term" value="F:GTPase activating protein binding"/>
    <property type="evidence" value="ECO:0007669"/>
    <property type="project" value="TreeGrafter"/>
</dbReference>
<dbReference type="Pfam" id="PF00071">
    <property type="entry name" value="Ras"/>
    <property type="match status" value="1"/>
</dbReference>
<evidence type="ECO:0000256" key="8">
    <source>
        <dbReference type="SAM" id="MobiDB-lite"/>
    </source>
</evidence>
<name>A0AAN8LIR8_9TELE</name>
<comment type="subcellular location">
    <subcellularLocation>
        <location evidence="1">Cytoplasm</location>
    </subcellularLocation>
</comment>
<dbReference type="GO" id="GO:0032484">
    <property type="term" value="P:Ral protein signal transduction"/>
    <property type="evidence" value="ECO:0007669"/>
    <property type="project" value="TreeGrafter"/>
</dbReference>
<evidence type="ECO:0000256" key="6">
    <source>
        <dbReference type="ARBA" id="ARBA00040455"/>
    </source>
</evidence>
<evidence type="ECO:0000256" key="3">
    <source>
        <dbReference type="ARBA" id="ARBA00022490"/>
    </source>
</evidence>
<dbReference type="NCBIfam" id="TIGR00231">
    <property type="entry name" value="small_GTP"/>
    <property type="match status" value="1"/>
</dbReference>
<evidence type="ECO:0000313" key="9">
    <source>
        <dbReference type="EMBL" id="KAK6311588.1"/>
    </source>
</evidence>
<evidence type="ECO:0000313" key="10">
    <source>
        <dbReference type="Proteomes" id="UP001356427"/>
    </source>
</evidence>
<organism evidence="9 10">
    <name type="scientific">Coregonus suidteri</name>
    <dbReference type="NCBI Taxonomy" id="861788"/>
    <lineage>
        <taxon>Eukaryota</taxon>
        <taxon>Metazoa</taxon>
        <taxon>Chordata</taxon>
        <taxon>Craniata</taxon>
        <taxon>Vertebrata</taxon>
        <taxon>Euteleostomi</taxon>
        <taxon>Actinopterygii</taxon>
        <taxon>Neopterygii</taxon>
        <taxon>Teleostei</taxon>
        <taxon>Protacanthopterygii</taxon>
        <taxon>Salmoniformes</taxon>
        <taxon>Salmonidae</taxon>
        <taxon>Coregoninae</taxon>
        <taxon>Coregonus</taxon>
    </lineage>
</organism>
<dbReference type="PANTHER" id="PTHR46152:SF2">
    <property type="entry name" value="NF-KAPPA-B INHIBITOR-INTERACTING RAS-LIKE PROTEIN 2"/>
    <property type="match status" value="1"/>
</dbReference>
<sequence length="297" mass="33799">MGPQILKKFYSCTIESILTGCITAWYGNCLASDRKALQRVVRTAQYITGAKLPAIQDLYTRRCQRKALKIVKDSSHPSHRLFSLLPHGKRYRSAKSRVAKRLIIIMGKSCKVVVCGLAAVGKTAVLEQLLYANHIAGSEPMETLEDIYIGSIETDRGTREQVRFYDTRGLRDGLEFPRHYYSFADGFVLVYSIDSKESFKRMEALKKDIDRYRDKKEVTIVVLGNKLDMQEQRSVDSEVAQHWAKTEKVRLWEVSVADRRTLIEPFVHLASKMTQPQSKSSFPLSRNKNKGSGSLES</sequence>
<dbReference type="PRINTS" id="PR00449">
    <property type="entry name" value="RASTRNSFRMNG"/>
</dbReference>
<evidence type="ECO:0000256" key="2">
    <source>
        <dbReference type="ARBA" id="ARBA00008094"/>
    </source>
</evidence>
<dbReference type="AlphaFoldDB" id="A0AAN8LIR8"/>
<evidence type="ECO:0000256" key="1">
    <source>
        <dbReference type="ARBA" id="ARBA00004496"/>
    </source>
</evidence>
<accession>A0AAN8LIR8</accession>
<dbReference type="PANTHER" id="PTHR46152">
    <property type="entry name" value="NF-KAPPA-B INHIBITOR-INTERACTING RAS-LIKE PROTEIN"/>
    <property type="match status" value="1"/>
</dbReference>
<comment type="caution">
    <text evidence="9">The sequence shown here is derived from an EMBL/GenBank/DDBJ whole genome shotgun (WGS) entry which is preliminary data.</text>
</comment>
<gene>
    <name evidence="9" type="ORF">J4Q44_G00172520</name>
</gene>
<comment type="similarity">
    <text evidence="2">Belongs to the small GTPase superfamily. Ras family. KappaB-Ras subfamily.</text>
</comment>
<dbReference type="PROSITE" id="PS51419">
    <property type="entry name" value="RAB"/>
    <property type="match status" value="1"/>
</dbReference>
<proteinExistence type="inferred from homology"/>
<evidence type="ECO:0000256" key="7">
    <source>
        <dbReference type="ARBA" id="ARBA00041822"/>
    </source>
</evidence>
<dbReference type="GO" id="GO:0005525">
    <property type="term" value="F:GTP binding"/>
    <property type="evidence" value="ECO:0007669"/>
    <property type="project" value="UniProtKB-KW"/>
</dbReference>
<dbReference type="InterPro" id="IPR027417">
    <property type="entry name" value="P-loop_NTPase"/>
</dbReference>
<protein>
    <recommendedName>
        <fullName evidence="6">NF-kappa-B inhibitor-interacting Ras-like protein 2</fullName>
    </recommendedName>
    <alternativeName>
        <fullName evidence="7">I-kappa-B-interacting Ras-like protein 2</fullName>
    </alternativeName>
</protein>
<keyword evidence="3" id="KW-0963">Cytoplasm</keyword>
<keyword evidence="5" id="KW-0342">GTP-binding</keyword>